<name>A0ABW4JVQ2_9HYPH</name>
<keyword evidence="3" id="KW-1185">Reference proteome</keyword>
<keyword evidence="2" id="KW-0396">Initiation factor</keyword>
<evidence type="ECO:0000313" key="3">
    <source>
        <dbReference type="Proteomes" id="UP001597327"/>
    </source>
</evidence>
<keyword evidence="1" id="KW-1133">Transmembrane helix</keyword>
<comment type="caution">
    <text evidence="2">The sequence shown here is derived from an EMBL/GenBank/DDBJ whole genome shotgun (WGS) entry which is preliminary data.</text>
</comment>
<sequence>MINGRMLTLQLLRSAVGFIAGLVSGGGFLAWSFFSGATADGDPVVVVTIVGTALVSASVIGASLFLPAVLLVTVAEIASLRSLVYHVGAGGLLAFGLWMLGPDGARSQTDALTSAGSIVLAAGFIGGAAYWLLAGRSSGCWKTLPRDNSATD</sequence>
<feature type="transmembrane region" description="Helical" evidence="1">
    <location>
        <begin position="12"/>
        <end position="34"/>
    </location>
</feature>
<dbReference type="GO" id="GO:0003743">
    <property type="term" value="F:translation initiation factor activity"/>
    <property type="evidence" value="ECO:0007669"/>
    <property type="project" value="UniProtKB-KW"/>
</dbReference>
<keyword evidence="1" id="KW-0812">Transmembrane</keyword>
<dbReference type="RefSeq" id="WP_208998902.1">
    <property type="nucleotide sequence ID" value="NZ_JBHUFA010000003.1"/>
</dbReference>
<dbReference type="Proteomes" id="UP001597327">
    <property type="component" value="Unassembled WGS sequence"/>
</dbReference>
<feature type="transmembrane region" description="Helical" evidence="1">
    <location>
        <begin position="46"/>
        <end position="71"/>
    </location>
</feature>
<keyword evidence="2" id="KW-0648">Protein biosynthesis</keyword>
<feature type="transmembrane region" description="Helical" evidence="1">
    <location>
        <begin position="112"/>
        <end position="133"/>
    </location>
</feature>
<feature type="transmembrane region" description="Helical" evidence="1">
    <location>
        <begin position="83"/>
        <end position="100"/>
    </location>
</feature>
<proteinExistence type="predicted"/>
<dbReference type="EMBL" id="JBHUFA010000003">
    <property type="protein sequence ID" value="MFD1695927.1"/>
    <property type="molecule type" value="Genomic_DNA"/>
</dbReference>
<evidence type="ECO:0000256" key="1">
    <source>
        <dbReference type="SAM" id="Phobius"/>
    </source>
</evidence>
<gene>
    <name evidence="2" type="ORF">ACFSC7_10405</name>
</gene>
<keyword evidence="1" id="KW-0472">Membrane</keyword>
<organism evidence="2 3">
    <name type="scientific">Roseibium aestuarii</name>
    <dbReference type="NCBI Taxonomy" id="2600299"/>
    <lineage>
        <taxon>Bacteria</taxon>
        <taxon>Pseudomonadati</taxon>
        <taxon>Pseudomonadota</taxon>
        <taxon>Alphaproteobacteria</taxon>
        <taxon>Hyphomicrobiales</taxon>
        <taxon>Stappiaceae</taxon>
        <taxon>Roseibium</taxon>
    </lineage>
</organism>
<reference evidence="3" key="1">
    <citation type="journal article" date="2019" name="Int. J. Syst. Evol. Microbiol.">
        <title>The Global Catalogue of Microorganisms (GCM) 10K type strain sequencing project: providing services to taxonomists for standard genome sequencing and annotation.</title>
        <authorList>
            <consortium name="The Broad Institute Genomics Platform"/>
            <consortium name="The Broad Institute Genome Sequencing Center for Infectious Disease"/>
            <person name="Wu L."/>
            <person name="Ma J."/>
        </authorList>
    </citation>
    <scope>NUCLEOTIDE SEQUENCE [LARGE SCALE GENOMIC DNA]</scope>
    <source>
        <strain evidence="3">JCM 3369</strain>
    </source>
</reference>
<evidence type="ECO:0000313" key="2">
    <source>
        <dbReference type="EMBL" id="MFD1695927.1"/>
    </source>
</evidence>
<protein>
    <submittedName>
        <fullName evidence="2">Translation initiation factor IF-3</fullName>
    </submittedName>
</protein>
<accession>A0ABW4JVQ2</accession>